<accession>A0ABQ6FY18</accession>
<dbReference type="Proteomes" id="UP001344906">
    <property type="component" value="Unassembled WGS sequence"/>
</dbReference>
<sequence>MFKSDASYIRQLGGHVRAPAQASAYAAALVLYVGATGAHPRPCCTNIPWTREHRSA</sequence>
<keyword evidence="2" id="KW-1185">Reference proteome</keyword>
<evidence type="ECO:0000313" key="1">
    <source>
        <dbReference type="EMBL" id="GLV58503.1"/>
    </source>
</evidence>
<comment type="caution">
    <text evidence="1">The sequence shown here is derived from an EMBL/GenBank/DDBJ whole genome shotgun (WGS) entry which is preliminary data.</text>
</comment>
<name>A0ABQ6FY18_9CHLR</name>
<proteinExistence type="predicted"/>
<protein>
    <submittedName>
        <fullName evidence="1">Uncharacterized protein</fullName>
    </submittedName>
</protein>
<reference evidence="1 2" key="1">
    <citation type="submission" date="2023-02" db="EMBL/GenBank/DDBJ databases">
        <title>Dictyobacter halimunensis sp. nov., a new member of the class Ktedonobacteria from forest soil in a geothermal area.</title>
        <authorList>
            <person name="Rachmania M.K."/>
            <person name="Ningsih F."/>
            <person name="Sakai Y."/>
            <person name="Yabe S."/>
            <person name="Yokota A."/>
            <person name="Sjamsuridzal W."/>
        </authorList>
    </citation>
    <scope>NUCLEOTIDE SEQUENCE [LARGE SCALE GENOMIC DNA]</scope>
    <source>
        <strain evidence="1 2">S3.2.2.5</strain>
    </source>
</reference>
<evidence type="ECO:0000313" key="2">
    <source>
        <dbReference type="Proteomes" id="UP001344906"/>
    </source>
</evidence>
<dbReference type="EMBL" id="BSRI01000002">
    <property type="protein sequence ID" value="GLV58503.1"/>
    <property type="molecule type" value="Genomic_DNA"/>
</dbReference>
<gene>
    <name evidence="1" type="ORF">KDH_53340</name>
</gene>
<organism evidence="1 2">
    <name type="scientific">Dictyobacter halimunensis</name>
    <dbReference type="NCBI Taxonomy" id="3026934"/>
    <lineage>
        <taxon>Bacteria</taxon>
        <taxon>Bacillati</taxon>
        <taxon>Chloroflexota</taxon>
        <taxon>Ktedonobacteria</taxon>
        <taxon>Ktedonobacterales</taxon>
        <taxon>Dictyobacteraceae</taxon>
        <taxon>Dictyobacter</taxon>
    </lineage>
</organism>